<organism evidence="12">
    <name type="scientific">Micrurus lemniscatus lemniscatus</name>
    <dbReference type="NCBI Taxonomy" id="129467"/>
    <lineage>
        <taxon>Eukaryota</taxon>
        <taxon>Metazoa</taxon>
        <taxon>Chordata</taxon>
        <taxon>Craniata</taxon>
        <taxon>Vertebrata</taxon>
        <taxon>Euteleostomi</taxon>
        <taxon>Lepidosauria</taxon>
        <taxon>Squamata</taxon>
        <taxon>Bifurcata</taxon>
        <taxon>Unidentata</taxon>
        <taxon>Episquamata</taxon>
        <taxon>Toxicofera</taxon>
        <taxon>Serpentes</taxon>
        <taxon>Colubroidea</taxon>
        <taxon>Elapidae</taxon>
        <taxon>Elapinae</taxon>
        <taxon>Micrurus</taxon>
    </lineage>
</organism>
<evidence type="ECO:0000256" key="4">
    <source>
        <dbReference type="ARBA" id="ARBA00022737"/>
    </source>
</evidence>
<comment type="subcellular location">
    <subcellularLocation>
        <location evidence="1">Nucleus</location>
    </subcellularLocation>
</comment>
<keyword evidence="5" id="KW-0863">Zinc-finger</keyword>
<proteinExistence type="inferred from homology"/>
<keyword evidence="9" id="KW-0804">Transcription</keyword>
<dbReference type="GO" id="GO:0005634">
    <property type="term" value="C:nucleus"/>
    <property type="evidence" value="ECO:0007669"/>
    <property type="project" value="UniProtKB-SubCell"/>
</dbReference>
<accession>A0A2D4IU11</accession>
<dbReference type="EMBL" id="IACK01127248">
    <property type="protein sequence ID" value="LAA87666.1"/>
    <property type="molecule type" value="Transcribed_RNA"/>
</dbReference>
<evidence type="ECO:0000256" key="11">
    <source>
        <dbReference type="SAM" id="MobiDB-lite"/>
    </source>
</evidence>
<name>A0A2D4IU11_MICLE</name>
<feature type="compositionally biased region" description="Polar residues" evidence="11">
    <location>
        <begin position="197"/>
        <end position="210"/>
    </location>
</feature>
<keyword evidence="4" id="KW-0677">Repeat</keyword>
<keyword evidence="8" id="KW-0238">DNA-binding</keyword>
<evidence type="ECO:0008006" key="13">
    <source>
        <dbReference type="Google" id="ProtNLM"/>
    </source>
</evidence>
<evidence type="ECO:0000256" key="6">
    <source>
        <dbReference type="ARBA" id="ARBA00022833"/>
    </source>
</evidence>
<evidence type="ECO:0000256" key="8">
    <source>
        <dbReference type="ARBA" id="ARBA00023125"/>
    </source>
</evidence>
<evidence type="ECO:0000256" key="9">
    <source>
        <dbReference type="ARBA" id="ARBA00023163"/>
    </source>
</evidence>
<evidence type="ECO:0000256" key="2">
    <source>
        <dbReference type="ARBA" id="ARBA00006991"/>
    </source>
</evidence>
<dbReference type="PANTHER" id="PTHR45925:SF4">
    <property type="entry name" value="ZINC FINGER PROTEIN 217"/>
    <property type="match status" value="1"/>
</dbReference>
<dbReference type="InterPro" id="IPR051967">
    <property type="entry name" value="Krueppel_C2H2-ZF"/>
</dbReference>
<feature type="region of interest" description="Disordered" evidence="11">
    <location>
        <begin position="174"/>
        <end position="210"/>
    </location>
</feature>
<dbReference type="GO" id="GO:0000981">
    <property type="term" value="F:DNA-binding transcription factor activity, RNA polymerase II-specific"/>
    <property type="evidence" value="ECO:0007669"/>
    <property type="project" value="TreeGrafter"/>
</dbReference>
<keyword evidence="7" id="KW-0805">Transcription regulation</keyword>
<feature type="compositionally biased region" description="Polar residues" evidence="11">
    <location>
        <begin position="144"/>
        <end position="157"/>
    </location>
</feature>
<feature type="compositionally biased region" description="Polar residues" evidence="11">
    <location>
        <begin position="116"/>
        <end position="125"/>
    </location>
</feature>
<reference evidence="12" key="2">
    <citation type="submission" date="2017-11" db="EMBL/GenBank/DDBJ databases">
        <title>Coralsnake Venomics: Analyses of Venom Gland Transcriptomes and Proteomes of Six Brazilian Taxa.</title>
        <authorList>
            <person name="Aird S.D."/>
            <person name="Jorge da Silva N."/>
            <person name="Qiu L."/>
            <person name="Villar-Briones A."/>
            <person name="Aparecida-Saddi V."/>
            <person name="Campos-Telles M.P."/>
            <person name="Grau M."/>
            <person name="Mikheyev A.S."/>
        </authorList>
    </citation>
    <scope>NUCLEOTIDE SEQUENCE</scope>
    <source>
        <tissue evidence="12">Venom_gland</tissue>
    </source>
</reference>
<evidence type="ECO:0000256" key="7">
    <source>
        <dbReference type="ARBA" id="ARBA00023015"/>
    </source>
</evidence>
<evidence type="ECO:0000256" key="5">
    <source>
        <dbReference type="ARBA" id="ARBA00022771"/>
    </source>
</evidence>
<evidence type="ECO:0000256" key="1">
    <source>
        <dbReference type="ARBA" id="ARBA00004123"/>
    </source>
</evidence>
<sequence>MKADLSDITENSKCRLTVQEKPLNLSTASSQDAPVILHSRCSLATSTCPFCTFRTLYPEVLIMHQRLMHKSTNNLNAATKNSIRNKAAHKARRTGCPPCLLGKDVLPLPLNSGKNKPSLLAQSKSLPVEKTRPCPTPQGKGSILSGQNSSSWAPSNLKSCKPQVIGVPINNCRQEMHQSPGRSSGQDKGKSRLLASQLGTSNSNINSSMENKASREVEFFNNKSAGNRYVGFDGLPSKRLRPNLFALEQIDSARHRTESETARLSLSGKYSGLLPQECSHTRHASLLLFKQGLMSSDRDAVNPMTVLKPYETYSPGAFASSCGSSSSHVPSSSKEGKRQVSYQHLSNTLLQKRSYESFIGNTHSRLNDKKT</sequence>
<dbReference type="GO" id="GO:0000978">
    <property type="term" value="F:RNA polymerase II cis-regulatory region sequence-specific DNA binding"/>
    <property type="evidence" value="ECO:0007669"/>
    <property type="project" value="TreeGrafter"/>
</dbReference>
<comment type="similarity">
    <text evidence="2">Belongs to the krueppel C2H2-type zinc-finger protein family.</text>
</comment>
<dbReference type="AlphaFoldDB" id="A0A2D4IU11"/>
<dbReference type="PANTHER" id="PTHR45925">
    <property type="entry name" value="ZINC FINGER PROTEIN"/>
    <property type="match status" value="1"/>
</dbReference>
<feature type="region of interest" description="Disordered" evidence="11">
    <location>
        <begin position="116"/>
        <end position="157"/>
    </location>
</feature>
<evidence type="ECO:0000256" key="10">
    <source>
        <dbReference type="ARBA" id="ARBA00023242"/>
    </source>
</evidence>
<keyword evidence="6" id="KW-0862">Zinc</keyword>
<keyword evidence="10" id="KW-0539">Nucleus</keyword>
<reference evidence="12" key="1">
    <citation type="submission" date="2017-07" db="EMBL/GenBank/DDBJ databases">
        <authorList>
            <person name="Mikheyev A."/>
            <person name="Grau M."/>
        </authorList>
    </citation>
    <scope>NUCLEOTIDE SEQUENCE</scope>
    <source>
        <tissue evidence="12">Venom_gland</tissue>
    </source>
</reference>
<protein>
    <recommendedName>
        <fullName evidence="13">C2H2-type domain-containing protein</fullName>
    </recommendedName>
</protein>
<keyword evidence="3" id="KW-0479">Metal-binding</keyword>
<evidence type="ECO:0000256" key="3">
    <source>
        <dbReference type="ARBA" id="ARBA00022723"/>
    </source>
</evidence>
<evidence type="ECO:0000313" key="12">
    <source>
        <dbReference type="EMBL" id="LAA87666.1"/>
    </source>
</evidence>
<dbReference type="GO" id="GO:0008270">
    <property type="term" value="F:zinc ion binding"/>
    <property type="evidence" value="ECO:0007669"/>
    <property type="project" value="UniProtKB-KW"/>
</dbReference>